<protein>
    <submittedName>
        <fullName evidence="2">Uncharacterized protein</fullName>
    </submittedName>
</protein>
<gene>
    <name evidence="2" type="ORF">VOLCADRAFT_89679</name>
</gene>
<dbReference type="RefSeq" id="XP_002949204.1">
    <property type="nucleotide sequence ID" value="XM_002949158.1"/>
</dbReference>
<dbReference type="EMBL" id="GL378334">
    <property type="protein sequence ID" value="EFJ49697.1"/>
    <property type="molecule type" value="Genomic_DNA"/>
</dbReference>
<evidence type="ECO:0000313" key="3">
    <source>
        <dbReference type="Proteomes" id="UP000001058"/>
    </source>
</evidence>
<dbReference type="Proteomes" id="UP000001058">
    <property type="component" value="Unassembled WGS sequence"/>
</dbReference>
<accession>D8TRT1</accession>
<dbReference type="KEGG" id="vcn:VOLCADRAFT_89679"/>
<dbReference type="STRING" id="3068.D8TRT1"/>
<dbReference type="OrthoDB" id="544608at2759"/>
<reference evidence="2 3" key="1">
    <citation type="journal article" date="2010" name="Science">
        <title>Genomic analysis of organismal complexity in the multicellular green alga Volvox carteri.</title>
        <authorList>
            <person name="Prochnik S.E."/>
            <person name="Umen J."/>
            <person name="Nedelcu A.M."/>
            <person name="Hallmann A."/>
            <person name="Miller S.M."/>
            <person name="Nishii I."/>
            <person name="Ferris P."/>
            <person name="Kuo A."/>
            <person name="Mitros T."/>
            <person name="Fritz-Laylin L.K."/>
            <person name="Hellsten U."/>
            <person name="Chapman J."/>
            <person name="Simakov O."/>
            <person name="Rensing S.A."/>
            <person name="Terry A."/>
            <person name="Pangilinan J."/>
            <person name="Kapitonov V."/>
            <person name="Jurka J."/>
            <person name="Salamov A."/>
            <person name="Shapiro H."/>
            <person name="Schmutz J."/>
            <person name="Grimwood J."/>
            <person name="Lindquist E."/>
            <person name="Lucas S."/>
            <person name="Grigoriev I.V."/>
            <person name="Schmitt R."/>
            <person name="Kirk D."/>
            <person name="Rokhsar D.S."/>
        </authorList>
    </citation>
    <scope>NUCLEOTIDE SEQUENCE [LARGE SCALE GENOMIC DNA]</scope>
    <source>
        <strain evidence="3">f. Nagariensis / Eve</strain>
    </source>
</reference>
<keyword evidence="3" id="KW-1185">Reference proteome</keyword>
<sequence>MLDMQHVFASSWSARAGLPINLSMSCFLGLLGSSITAGQGVGGADHTYIKQFMDWLNHVMPPRGLNGRNLNQITHTQTDLLAEDGRRRRGGSKGAHGEDRGKGGGSGHELLAVQQQQWWRRSLRSSAQPSEHEFLNGAIPVRMTRGSVKGPLGHREPLQFPLIYSRAAGQGSPRRELERLLRKVLNLPSNPAVVLVNMFAMGPSHRKYWYTAERDFMEFATYYSLPAVSLKSAVLPSAYVGGAEEMSLGGIFNGGLNHPGRGGHVVIAEVLITLCTALVQQPVDGWNWTDEGRGKWGYVATEPGKTIRFKVNTQLAGSRSEEHLDAPIVLQIAHLQSYRGMSTAKLSCVSGCTCTSETIDAFSSRIVSLTAMKDIRVSQHPECVIELQSGGPSPAALRTERDHSSGSGHTNDSRGDSGDRQAAQGHKFKLMGVVVGEEPGARAGNVEYVRQESHNLWQRVRNTAGRLLVSLRLHLLRLH</sequence>
<feature type="region of interest" description="Disordered" evidence="1">
    <location>
        <begin position="82"/>
        <end position="107"/>
    </location>
</feature>
<evidence type="ECO:0000313" key="2">
    <source>
        <dbReference type="EMBL" id="EFJ49697.1"/>
    </source>
</evidence>
<evidence type="ECO:0000256" key="1">
    <source>
        <dbReference type="SAM" id="MobiDB-lite"/>
    </source>
</evidence>
<dbReference type="PANTHER" id="PTHR34407:SF1">
    <property type="entry name" value="SGNH HYDROLASE-TYPE ESTERASE DOMAIN-CONTAINING PROTEIN"/>
    <property type="match status" value="1"/>
</dbReference>
<organism evidence="3">
    <name type="scientific">Volvox carteri f. nagariensis</name>
    <dbReference type="NCBI Taxonomy" id="3068"/>
    <lineage>
        <taxon>Eukaryota</taxon>
        <taxon>Viridiplantae</taxon>
        <taxon>Chlorophyta</taxon>
        <taxon>core chlorophytes</taxon>
        <taxon>Chlorophyceae</taxon>
        <taxon>CS clade</taxon>
        <taxon>Chlamydomonadales</taxon>
        <taxon>Volvocaceae</taxon>
        <taxon>Volvox</taxon>
    </lineage>
</organism>
<name>D8TRT1_VOLCA</name>
<dbReference type="AlphaFoldDB" id="D8TRT1"/>
<dbReference type="SUPFAM" id="SSF52266">
    <property type="entry name" value="SGNH hydrolase"/>
    <property type="match status" value="1"/>
</dbReference>
<dbReference type="GeneID" id="9623909"/>
<dbReference type="PANTHER" id="PTHR34407">
    <property type="entry name" value="EXPRESSED PROTEIN"/>
    <property type="match status" value="1"/>
</dbReference>
<dbReference type="InParanoid" id="D8TRT1"/>
<proteinExistence type="predicted"/>
<feature type="region of interest" description="Disordered" evidence="1">
    <location>
        <begin position="388"/>
        <end position="422"/>
    </location>
</feature>